<dbReference type="OrthoDB" id="3259161at2"/>
<keyword evidence="3" id="KW-1185">Reference proteome</keyword>
<protein>
    <recommendedName>
        <fullName evidence="1">DUF1023 domain-containing protein</fullName>
    </recommendedName>
</protein>
<sequence length="569" mass="62600">MTSWRDAIEWRQDRLKVQLEPLRARRKQLIEAYEKLQSMEMTVTSRGLTADAILYALQQFEARISYLINDVSETMMAMAQMADGVWTVQTLILECKQKAKTHGLEIRDGRLISDSGQSEDEFASAAAELKPMIKGVLENADSIDEAYYTRLTAVADGSYKSSEEGFSTSPGLPDLPQKGWTMGESAAWWSGLTDSEKENMVREHPELIGNRDGIPMEWRDKANRARLPQEIAEMKSNVAEAKSRMDKAESTVGKDSLEYLNATNDYNRYRKKLGDLEGLQKILEKNDSDVASNPSKTRQSLIYLDTKSSSRVQAGVALGDVDRAKTVQMVVPGMNNTVGDNMDGLINDAQKVRNTTFEESRNHSSSAGIHDKGDIATVAWMYRTPQNAEVATTDLAEKAAPKMDRFMEGVQTSRQAMGVPKAEINVGAHSYGSTMAGIAVGKVREGTVHNIALYGSPGSGVQDVREYNIDGQTYVSGVNTNDYVQGIGPDGSFGKDPMEMRGFKHLANNPENDSQCKYIPTGAGNGVTKFCSKGDDNPFGRHSEYLKTGTGSLKDISRIMGGMEPEGEK</sequence>
<reference evidence="2 3" key="1">
    <citation type="submission" date="2016-04" db="EMBL/GenBank/DDBJ databases">
        <title>Peptidophaga gingivicola gen. nov., sp. nov., isolated from human subgingival plaque.</title>
        <authorList>
            <person name="Beall C.J."/>
            <person name="Mokrzan E.M."/>
            <person name="Griffen A.L."/>
            <person name="Leys E.J."/>
        </authorList>
    </citation>
    <scope>NUCLEOTIDE SEQUENCE [LARGE SCALE GENOMIC DNA]</scope>
    <source>
        <strain evidence="2 3">BA112</strain>
    </source>
</reference>
<gene>
    <name evidence="2" type="ORF">A4H34_00520</name>
</gene>
<organism evidence="2 3">
    <name type="scientific">Peptidiphaga gingivicola</name>
    <dbReference type="NCBI Taxonomy" id="2741497"/>
    <lineage>
        <taxon>Bacteria</taxon>
        <taxon>Bacillati</taxon>
        <taxon>Actinomycetota</taxon>
        <taxon>Actinomycetes</taxon>
        <taxon>Actinomycetales</taxon>
        <taxon>Actinomycetaceae</taxon>
        <taxon>Peptidiphaga</taxon>
    </lineage>
</organism>
<dbReference type="InterPro" id="IPR010427">
    <property type="entry name" value="DUF1023"/>
</dbReference>
<dbReference type="EMBL" id="LVZK01000001">
    <property type="protein sequence ID" value="OAP85720.1"/>
    <property type="molecule type" value="Genomic_DNA"/>
</dbReference>
<dbReference type="AlphaFoldDB" id="A0A179B2M0"/>
<comment type="caution">
    <text evidence="2">The sequence shown here is derived from an EMBL/GenBank/DDBJ whole genome shotgun (WGS) entry which is preliminary data.</text>
</comment>
<name>A0A179B2M0_9ACTO</name>
<dbReference type="Proteomes" id="UP000078368">
    <property type="component" value="Unassembled WGS sequence"/>
</dbReference>
<evidence type="ECO:0000313" key="2">
    <source>
        <dbReference type="EMBL" id="OAP85720.1"/>
    </source>
</evidence>
<proteinExistence type="predicted"/>
<dbReference type="Pfam" id="PF06259">
    <property type="entry name" value="Abhydrolase_8"/>
    <property type="match status" value="1"/>
</dbReference>
<evidence type="ECO:0000259" key="1">
    <source>
        <dbReference type="Pfam" id="PF06259"/>
    </source>
</evidence>
<accession>A0A179B2M0</accession>
<feature type="domain" description="DUF1023" evidence="1">
    <location>
        <begin position="310"/>
        <end position="486"/>
    </location>
</feature>
<dbReference type="STRING" id="1823756.A4H34_00520"/>
<evidence type="ECO:0000313" key="3">
    <source>
        <dbReference type="Proteomes" id="UP000078368"/>
    </source>
</evidence>
<dbReference type="RefSeq" id="WP_064230708.1">
    <property type="nucleotide sequence ID" value="NZ_LVZK01000001.1"/>
</dbReference>